<evidence type="ECO:0000256" key="3">
    <source>
        <dbReference type="ARBA" id="ARBA00022692"/>
    </source>
</evidence>
<evidence type="ECO:0000256" key="6">
    <source>
        <dbReference type="ARBA" id="ARBA00023136"/>
    </source>
</evidence>
<dbReference type="InterPro" id="IPR001681">
    <property type="entry name" value="Neurokn_rcpt"/>
</dbReference>
<dbReference type="GO" id="GO:0004995">
    <property type="term" value="F:tachykinin receptor activity"/>
    <property type="evidence" value="ECO:0007669"/>
    <property type="project" value="InterPro"/>
</dbReference>
<feature type="region of interest" description="Disordered" evidence="10">
    <location>
        <begin position="296"/>
        <end position="316"/>
    </location>
</feature>
<evidence type="ECO:0000256" key="2">
    <source>
        <dbReference type="ARBA" id="ARBA00022475"/>
    </source>
</evidence>
<dbReference type="InterPro" id="IPR017452">
    <property type="entry name" value="GPCR_Rhodpsn_7TM"/>
</dbReference>
<keyword evidence="6 11" id="KW-0472">Membrane</keyword>
<feature type="transmembrane region" description="Helical" evidence="11">
    <location>
        <begin position="44"/>
        <end position="63"/>
    </location>
</feature>
<keyword evidence="2" id="KW-1003">Cell membrane</keyword>
<feature type="compositionally biased region" description="Polar residues" evidence="10">
    <location>
        <begin position="304"/>
        <end position="316"/>
    </location>
</feature>
<evidence type="ECO:0000256" key="8">
    <source>
        <dbReference type="ARBA" id="ARBA00023224"/>
    </source>
</evidence>
<dbReference type="Pfam" id="PF00001">
    <property type="entry name" value="7tm_1"/>
    <property type="match status" value="1"/>
</dbReference>
<name>A0AAV5T1Z6_9BILA</name>
<dbReference type="PROSITE" id="PS50262">
    <property type="entry name" value="G_PROTEIN_RECEP_F1_2"/>
    <property type="match status" value="1"/>
</dbReference>
<evidence type="ECO:0000313" key="14">
    <source>
        <dbReference type="Proteomes" id="UP001432027"/>
    </source>
</evidence>
<dbReference type="PANTHER" id="PTHR46925">
    <property type="entry name" value="G-PROTEIN COUPLED RECEPTOR TKR-1-RELATED"/>
    <property type="match status" value="1"/>
</dbReference>
<evidence type="ECO:0000259" key="12">
    <source>
        <dbReference type="PROSITE" id="PS50262"/>
    </source>
</evidence>
<feature type="domain" description="G-protein coupled receptors family 1 profile" evidence="12">
    <location>
        <begin position="53"/>
        <end position="251"/>
    </location>
</feature>
<keyword evidence="3 9" id="KW-0812">Transmembrane</keyword>
<dbReference type="InterPro" id="IPR000276">
    <property type="entry name" value="GPCR_Rhodpsn"/>
</dbReference>
<evidence type="ECO:0000256" key="11">
    <source>
        <dbReference type="SAM" id="Phobius"/>
    </source>
</evidence>
<evidence type="ECO:0000313" key="13">
    <source>
        <dbReference type="EMBL" id="GMS89328.1"/>
    </source>
</evidence>
<organism evidence="13 14">
    <name type="scientific">Pristionchus entomophagus</name>
    <dbReference type="NCBI Taxonomy" id="358040"/>
    <lineage>
        <taxon>Eukaryota</taxon>
        <taxon>Metazoa</taxon>
        <taxon>Ecdysozoa</taxon>
        <taxon>Nematoda</taxon>
        <taxon>Chromadorea</taxon>
        <taxon>Rhabditida</taxon>
        <taxon>Rhabditina</taxon>
        <taxon>Diplogasteromorpha</taxon>
        <taxon>Diplogasteroidea</taxon>
        <taxon>Neodiplogasteridae</taxon>
        <taxon>Pristionchus</taxon>
    </lineage>
</organism>
<evidence type="ECO:0000256" key="10">
    <source>
        <dbReference type="SAM" id="MobiDB-lite"/>
    </source>
</evidence>
<gene>
    <name evidence="13" type="ORF">PENTCL1PPCAC_11503</name>
</gene>
<dbReference type="PANTHER" id="PTHR46925:SF2">
    <property type="entry name" value="G-PROTEIN COUPLED RECEPTOR TKR-1-RELATED"/>
    <property type="match status" value="1"/>
</dbReference>
<dbReference type="PRINTS" id="PR00237">
    <property type="entry name" value="GPCRRHODOPSN"/>
</dbReference>
<keyword evidence="8 9" id="KW-0807">Transducer</keyword>
<evidence type="ECO:0000256" key="7">
    <source>
        <dbReference type="ARBA" id="ARBA00023170"/>
    </source>
</evidence>
<dbReference type="GO" id="GO:0005886">
    <property type="term" value="C:plasma membrane"/>
    <property type="evidence" value="ECO:0007669"/>
    <property type="project" value="UniProtKB-SubCell"/>
</dbReference>
<comment type="similarity">
    <text evidence="9">Belongs to the G-protein coupled receptor 1 family.</text>
</comment>
<dbReference type="PROSITE" id="PS00237">
    <property type="entry name" value="G_PROTEIN_RECEP_F1_1"/>
    <property type="match status" value="1"/>
</dbReference>
<feature type="transmembrane region" description="Helical" evidence="11">
    <location>
        <begin position="151"/>
        <end position="172"/>
    </location>
</feature>
<keyword evidence="4 11" id="KW-1133">Transmembrane helix</keyword>
<keyword evidence="5 9" id="KW-0297">G-protein coupled receptor</keyword>
<feature type="transmembrane region" description="Helical" evidence="11">
    <location>
        <begin position="235"/>
        <end position="253"/>
    </location>
</feature>
<dbReference type="Gene3D" id="1.20.1070.10">
    <property type="entry name" value="Rhodopsin 7-helix transmembrane proteins"/>
    <property type="match status" value="1"/>
</dbReference>
<dbReference type="SUPFAM" id="SSF81321">
    <property type="entry name" value="Family A G protein-coupled receptor-like"/>
    <property type="match status" value="1"/>
</dbReference>
<dbReference type="Proteomes" id="UP001432027">
    <property type="component" value="Unassembled WGS sequence"/>
</dbReference>
<evidence type="ECO:0000256" key="5">
    <source>
        <dbReference type="ARBA" id="ARBA00023040"/>
    </source>
</evidence>
<reference evidence="13" key="1">
    <citation type="submission" date="2023-10" db="EMBL/GenBank/DDBJ databases">
        <title>Genome assembly of Pristionchus species.</title>
        <authorList>
            <person name="Yoshida K."/>
            <person name="Sommer R.J."/>
        </authorList>
    </citation>
    <scope>NUCLEOTIDE SEQUENCE</scope>
    <source>
        <strain evidence="13">RS0144</strain>
    </source>
</reference>
<feature type="transmembrane region" description="Helical" evidence="11">
    <location>
        <begin position="83"/>
        <end position="105"/>
    </location>
</feature>
<dbReference type="EMBL" id="BTSX01000003">
    <property type="protein sequence ID" value="GMS89328.1"/>
    <property type="molecule type" value="Genomic_DNA"/>
</dbReference>
<evidence type="ECO:0000256" key="4">
    <source>
        <dbReference type="ARBA" id="ARBA00022989"/>
    </source>
</evidence>
<evidence type="ECO:0000256" key="1">
    <source>
        <dbReference type="ARBA" id="ARBA00004651"/>
    </source>
</evidence>
<comment type="caution">
    <text evidence="13">The sequence shown here is derived from an EMBL/GenBank/DDBJ whole genome shotgun (WGS) entry which is preliminary data.</text>
</comment>
<sequence length="316" mass="36372">MRSIYSYSIWHSLISSLPSLIVAPPSHTIFTTIGGMGICAPATLFFGVAPTCVSVFSMMLLSWDRCQAVVNPLYRRPLSIKKALIRIAIIWLLSSLIAMPNLIFYKITTGVFYNSETHSINTHSTCFMSFPSFEEYFDIPLGLWYDRGLFILQYALPLIILTLTFTRIAFVLRESTKAQLLRSTHRSMDPGKAKRKVIKMVALMVAVFMICWFPYHGYHTFSEIFNIESGIWYTFVYWLAMAPCAANPIIYCYSNKRFRIGFRYVFRRFPYVECDRREYTESALFSNNGRSLAQKSESRDYCKSPSSVKGKNASRL</sequence>
<keyword evidence="14" id="KW-1185">Reference proteome</keyword>
<protein>
    <recommendedName>
        <fullName evidence="12">G-protein coupled receptors family 1 profile domain-containing protein</fullName>
    </recommendedName>
</protein>
<accession>A0AAV5T1Z6</accession>
<proteinExistence type="inferred from homology"/>
<feature type="transmembrane region" description="Helical" evidence="11">
    <location>
        <begin position="197"/>
        <end position="215"/>
    </location>
</feature>
<evidence type="ECO:0000256" key="9">
    <source>
        <dbReference type="RuleBase" id="RU000688"/>
    </source>
</evidence>
<comment type="subcellular location">
    <subcellularLocation>
        <location evidence="1">Cell membrane</location>
        <topology evidence="1">Multi-pass membrane protein</topology>
    </subcellularLocation>
</comment>
<keyword evidence="7 9" id="KW-0675">Receptor</keyword>
<dbReference type="AlphaFoldDB" id="A0AAV5T1Z6"/>